<dbReference type="InterPro" id="IPR050736">
    <property type="entry name" value="Sensor_HK_Regulatory"/>
</dbReference>
<evidence type="ECO:0000256" key="1">
    <source>
        <dbReference type="ARBA" id="ARBA00000085"/>
    </source>
</evidence>
<dbReference type="InterPro" id="IPR004358">
    <property type="entry name" value="Sig_transdc_His_kin-like_C"/>
</dbReference>
<accession>A0A1N7J006</accession>
<comment type="subcellular location">
    <subcellularLocation>
        <location evidence="2">Cell membrane</location>
        <topology evidence="2">Multi-pass membrane protein</topology>
    </subcellularLocation>
</comment>
<dbReference type="PROSITE" id="PS51257">
    <property type="entry name" value="PROKAR_LIPOPROTEIN"/>
    <property type="match status" value="1"/>
</dbReference>
<dbReference type="AlphaFoldDB" id="A0A1N7J006"/>
<keyword evidence="11" id="KW-1133">Transmembrane helix</keyword>
<evidence type="ECO:0000256" key="5">
    <source>
        <dbReference type="ARBA" id="ARBA00022679"/>
    </source>
</evidence>
<protein>
    <recommendedName>
        <fullName evidence="3">histidine kinase</fullName>
        <ecNumber evidence="3">2.7.13.3</ecNumber>
    </recommendedName>
</protein>
<reference evidence="14" key="1">
    <citation type="submission" date="2017-01" db="EMBL/GenBank/DDBJ databases">
        <authorList>
            <person name="Varghese N."/>
            <person name="Submissions S."/>
        </authorList>
    </citation>
    <scope>NUCLEOTIDE SEQUENCE [LARGE SCALE GENOMIC DNA]</scope>
    <source>
        <strain evidence="14">DSM 45196</strain>
    </source>
</reference>
<sequence>MFRKTQILLTLQYAAVFMLIVSCLGAVLYWYMEKQSFAKIDRSLLLSVKVEEARLRGAGISVDSSLDPLVGKIIWDENNRVVYTEAPFSSIIENLHPEKTDGQVHTLEAEGFTFRYLAVSVQTPDGLWVVQSIRNIDAEMMTLRDMRNNIIIGCTLSGVIALLAGYFLGKRALVPIRQSWEAQQQFVADASHELRTPLTVIQTRTELLLQHPHQTVQEKSDDISAIYRETRRVRRLVNDLLTLARSDSNQLELNRQTFDVSELLKEVADHFTELTELEGITLQTGIESNLLCNGDRERIHQLLVILLDNAVKFTSSGGTIHFTCRKKGPQLFIEVKDTGTGISGKDLPRIFDRFYRGDRARGRTDGGTGLGLSIAKWIVDKHGGNISVKSNSEGTTFTVKLAAATGH</sequence>
<dbReference type="InterPro" id="IPR003594">
    <property type="entry name" value="HATPase_dom"/>
</dbReference>
<keyword evidence="6" id="KW-0547">Nucleotide-binding</keyword>
<dbReference type="SUPFAM" id="SSF47384">
    <property type="entry name" value="Homodimeric domain of signal transducing histidine kinase"/>
    <property type="match status" value="1"/>
</dbReference>
<dbReference type="CDD" id="cd00082">
    <property type="entry name" value="HisKA"/>
    <property type="match status" value="1"/>
</dbReference>
<comment type="catalytic activity">
    <reaction evidence="1">
        <text>ATP + protein L-histidine = ADP + protein N-phospho-L-histidine.</text>
        <dbReference type="EC" id="2.7.13.3"/>
    </reaction>
</comment>
<dbReference type="Pfam" id="PF00512">
    <property type="entry name" value="HisKA"/>
    <property type="match status" value="1"/>
</dbReference>
<dbReference type="Gene3D" id="3.30.565.10">
    <property type="entry name" value="Histidine kinase-like ATPase, C-terminal domain"/>
    <property type="match status" value="1"/>
</dbReference>
<keyword evidence="7 13" id="KW-0418">Kinase</keyword>
<keyword evidence="8" id="KW-0067">ATP-binding</keyword>
<dbReference type="Pfam" id="PF02518">
    <property type="entry name" value="HATPase_c"/>
    <property type="match status" value="1"/>
</dbReference>
<name>A0A1N7J006_9BACL</name>
<feature type="transmembrane region" description="Helical" evidence="11">
    <location>
        <begin position="12"/>
        <end position="32"/>
    </location>
</feature>
<keyword evidence="14" id="KW-1185">Reference proteome</keyword>
<evidence type="ECO:0000256" key="9">
    <source>
        <dbReference type="ARBA" id="ARBA00023012"/>
    </source>
</evidence>
<dbReference type="GO" id="GO:0000155">
    <property type="term" value="F:phosphorelay sensor kinase activity"/>
    <property type="evidence" value="ECO:0007669"/>
    <property type="project" value="InterPro"/>
</dbReference>
<evidence type="ECO:0000256" key="8">
    <source>
        <dbReference type="ARBA" id="ARBA00022840"/>
    </source>
</evidence>
<evidence type="ECO:0000256" key="11">
    <source>
        <dbReference type="SAM" id="Phobius"/>
    </source>
</evidence>
<dbReference type="PRINTS" id="PR00344">
    <property type="entry name" value="BCTRLSENSOR"/>
</dbReference>
<dbReference type="InterPro" id="IPR036890">
    <property type="entry name" value="HATPase_C_sf"/>
</dbReference>
<dbReference type="GO" id="GO:0005524">
    <property type="term" value="F:ATP binding"/>
    <property type="evidence" value="ECO:0007669"/>
    <property type="project" value="UniProtKB-KW"/>
</dbReference>
<evidence type="ECO:0000256" key="3">
    <source>
        <dbReference type="ARBA" id="ARBA00012438"/>
    </source>
</evidence>
<dbReference type="Proteomes" id="UP000186795">
    <property type="component" value="Unassembled WGS sequence"/>
</dbReference>
<dbReference type="Gene3D" id="1.10.287.130">
    <property type="match status" value="1"/>
</dbReference>
<dbReference type="RefSeq" id="WP_076523221.1">
    <property type="nucleotide sequence ID" value="NZ_CP048103.1"/>
</dbReference>
<dbReference type="OrthoDB" id="9813151at2"/>
<dbReference type="SMART" id="SM00388">
    <property type="entry name" value="HisKA"/>
    <property type="match status" value="1"/>
</dbReference>
<dbReference type="PROSITE" id="PS50109">
    <property type="entry name" value="HIS_KIN"/>
    <property type="match status" value="1"/>
</dbReference>
<evidence type="ECO:0000256" key="6">
    <source>
        <dbReference type="ARBA" id="ARBA00022741"/>
    </source>
</evidence>
<dbReference type="InterPro" id="IPR036097">
    <property type="entry name" value="HisK_dim/P_sf"/>
</dbReference>
<dbReference type="GO" id="GO:0005886">
    <property type="term" value="C:plasma membrane"/>
    <property type="evidence" value="ECO:0007669"/>
    <property type="project" value="UniProtKB-SubCell"/>
</dbReference>
<gene>
    <name evidence="13" type="ORF">SAMN05421790_101565</name>
</gene>
<dbReference type="PANTHER" id="PTHR43711:SF1">
    <property type="entry name" value="HISTIDINE KINASE 1"/>
    <property type="match status" value="1"/>
</dbReference>
<dbReference type="InterPro" id="IPR003661">
    <property type="entry name" value="HisK_dim/P_dom"/>
</dbReference>
<dbReference type="EC" id="2.7.13.3" evidence="3"/>
<dbReference type="SMART" id="SM00387">
    <property type="entry name" value="HATPase_c"/>
    <property type="match status" value="1"/>
</dbReference>
<dbReference type="PANTHER" id="PTHR43711">
    <property type="entry name" value="TWO-COMPONENT HISTIDINE KINASE"/>
    <property type="match status" value="1"/>
</dbReference>
<organism evidence="13 14">
    <name type="scientific">Kroppenstedtia eburnea</name>
    <dbReference type="NCBI Taxonomy" id="714067"/>
    <lineage>
        <taxon>Bacteria</taxon>
        <taxon>Bacillati</taxon>
        <taxon>Bacillota</taxon>
        <taxon>Bacilli</taxon>
        <taxon>Bacillales</taxon>
        <taxon>Thermoactinomycetaceae</taxon>
        <taxon>Kroppenstedtia</taxon>
    </lineage>
</organism>
<evidence type="ECO:0000313" key="13">
    <source>
        <dbReference type="EMBL" id="SIS42650.1"/>
    </source>
</evidence>
<evidence type="ECO:0000256" key="4">
    <source>
        <dbReference type="ARBA" id="ARBA00022553"/>
    </source>
</evidence>
<feature type="domain" description="Histidine kinase" evidence="12">
    <location>
        <begin position="189"/>
        <end position="405"/>
    </location>
</feature>
<keyword evidence="10 11" id="KW-0472">Membrane</keyword>
<keyword evidence="9" id="KW-0902">Two-component regulatory system</keyword>
<feature type="transmembrane region" description="Helical" evidence="11">
    <location>
        <begin position="150"/>
        <end position="169"/>
    </location>
</feature>
<keyword evidence="11" id="KW-0812">Transmembrane</keyword>
<evidence type="ECO:0000256" key="7">
    <source>
        <dbReference type="ARBA" id="ARBA00022777"/>
    </source>
</evidence>
<dbReference type="EMBL" id="FTOD01000001">
    <property type="protein sequence ID" value="SIS42650.1"/>
    <property type="molecule type" value="Genomic_DNA"/>
</dbReference>
<dbReference type="FunFam" id="1.10.287.130:FF:000001">
    <property type="entry name" value="Two-component sensor histidine kinase"/>
    <property type="match status" value="1"/>
</dbReference>
<evidence type="ECO:0000256" key="10">
    <source>
        <dbReference type="ARBA" id="ARBA00023136"/>
    </source>
</evidence>
<keyword evidence="4" id="KW-0597">Phosphoprotein</keyword>
<dbReference type="FunFam" id="3.30.565.10:FF:000006">
    <property type="entry name" value="Sensor histidine kinase WalK"/>
    <property type="match status" value="1"/>
</dbReference>
<dbReference type="SUPFAM" id="SSF55874">
    <property type="entry name" value="ATPase domain of HSP90 chaperone/DNA topoisomerase II/histidine kinase"/>
    <property type="match status" value="1"/>
</dbReference>
<proteinExistence type="predicted"/>
<keyword evidence="5" id="KW-0808">Transferase</keyword>
<evidence type="ECO:0000313" key="14">
    <source>
        <dbReference type="Proteomes" id="UP000186795"/>
    </source>
</evidence>
<dbReference type="CDD" id="cd00075">
    <property type="entry name" value="HATPase"/>
    <property type="match status" value="1"/>
</dbReference>
<evidence type="ECO:0000259" key="12">
    <source>
        <dbReference type="PROSITE" id="PS50109"/>
    </source>
</evidence>
<dbReference type="InterPro" id="IPR005467">
    <property type="entry name" value="His_kinase_dom"/>
</dbReference>
<evidence type="ECO:0000256" key="2">
    <source>
        <dbReference type="ARBA" id="ARBA00004651"/>
    </source>
</evidence>